<proteinExistence type="predicted"/>
<dbReference type="KEGG" id="aca:ACP_1754"/>
<organism evidence="2 3">
    <name type="scientific">Acidobacterium capsulatum (strain ATCC 51196 / DSM 11244 / BCRC 80197 / JCM 7670 / NBRC 15755 / NCIMB 13165 / 161)</name>
    <dbReference type="NCBI Taxonomy" id="240015"/>
    <lineage>
        <taxon>Bacteria</taxon>
        <taxon>Pseudomonadati</taxon>
        <taxon>Acidobacteriota</taxon>
        <taxon>Terriglobia</taxon>
        <taxon>Terriglobales</taxon>
        <taxon>Acidobacteriaceae</taxon>
        <taxon>Acidobacterium</taxon>
    </lineage>
</organism>
<sequence length="340" mass="39186">MPAKGSEAKRGEARSSYSEFHSWPGQRDCLLQRKIARYRLQVGAHRLLLPREALEKEQLAAEVELDACCLPVRRCDMLALDRERTALVQLAQQPIAKLNRVRQVGLHAAEPHHGFVNPHRASHRMNGAVFKRVWAISRVWPEGYPRAAALFAIRREQEFVRQVGQQLQRLRLVRVMRPIETLKGRRIPRQPFQSFLDRRGLHIWNRLAVHGQQPAHQPAIYLDIFFLPQMAAGACRALVFQKAKSIAATVRLVSGNFVLDHRGHRLLRRNLCQERTGRKGHANQQKQRTPACPRGVWPPFCKTNGRGKVLKLHLREIPAKKHNHVRSEYRTTSWLPCKDS</sequence>
<dbReference type="Proteomes" id="UP000002207">
    <property type="component" value="Chromosome"/>
</dbReference>
<dbReference type="HOGENOM" id="CLU_815415_0_0_0"/>
<name>C1F7M3_ACIC5</name>
<evidence type="ECO:0000313" key="2">
    <source>
        <dbReference type="EMBL" id="ACO34655.1"/>
    </source>
</evidence>
<keyword evidence="3" id="KW-1185">Reference proteome</keyword>
<accession>C1F7M3</accession>
<evidence type="ECO:0000313" key="3">
    <source>
        <dbReference type="Proteomes" id="UP000002207"/>
    </source>
</evidence>
<gene>
    <name evidence="2" type="ordered locus">ACP_1754</name>
</gene>
<reference evidence="2 3" key="1">
    <citation type="journal article" date="2009" name="Appl. Environ. Microbiol.">
        <title>Three genomes from the phylum Acidobacteria provide insight into the lifestyles of these microorganisms in soils.</title>
        <authorList>
            <person name="Ward N.L."/>
            <person name="Challacombe J.F."/>
            <person name="Janssen P.H."/>
            <person name="Henrissat B."/>
            <person name="Coutinho P.M."/>
            <person name="Wu M."/>
            <person name="Xie G."/>
            <person name="Haft D.H."/>
            <person name="Sait M."/>
            <person name="Badger J."/>
            <person name="Barabote R.D."/>
            <person name="Bradley B."/>
            <person name="Brettin T.S."/>
            <person name="Brinkac L.M."/>
            <person name="Bruce D."/>
            <person name="Creasy T."/>
            <person name="Daugherty S.C."/>
            <person name="Davidsen T.M."/>
            <person name="DeBoy R.T."/>
            <person name="Detter J.C."/>
            <person name="Dodson R.J."/>
            <person name="Durkin A.S."/>
            <person name="Ganapathy A."/>
            <person name="Gwinn-Giglio M."/>
            <person name="Han C.S."/>
            <person name="Khouri H."/>
            <person name="Kiss H."/>
            <person name="Kothari S.P."/>
            <person name="Madupu R."/>
            <person name="Nelson K.E."/>
            <person name="Nelson W.C."/>
            <person name="Paulsen I."/>
            <person name="Penn K."/>
            <person name="Ren Q."/>
            <person name="Rosovitz M.J."/>
            <person name="Selengut J.D."/>
            <person name="Shrivastava S."/>
            <person name="Sullivan S.A."/>
            <person name="Tapia R."/>
            <person name="Thompson L.S."/>
            <person name="Watkins K.L."/>
            <person name="Yang Q."/>
            <person name="Yu C."/>
            <person name="Zafar N."/>
            <person name="Zhou L."/>
            <person name="Kuske C.R."/>
        </authorList>
    </citation>
    <scope>NUCLEOTIDE SEQUENCE [LARGE SCALE GENOMIC DNA]</scope>
    <source>
        <strain evidence="3">ATCC 51196 / DSM 11244 / BCRC 80197 / JCM 7670 / NBRC 15755 / NCIMB 13165 / 161</strain>
    </source>
</reference>
<feature type="compositionally biased region" description="Basic and acidic residues" evidence="1">
    <location>
        <begin position="1"/>
        <end position="13"/>
    </location>
</feature>
<feature type="region of interest" description="Disordered" evidence="1">
    <location>
        <begin position="1"/>
        <end position="21"/>
    </location>
</feature>
<protein>
    <submittedName>
        <fullName evidence="2">Uncharacterized protein</fullName>
    </submittedName>
</protein>
<evidence type="ECO:0000256" key="1">
    <source>
        <dbReference type="SAM" id="MobiDB-lite"/>
    </source>
</evidence>
<dbReference type="EMBL" id="CP001472">
    <property type="protein sequence ID" value="ACO34655.1"/>
    <property type="molecule type" value="Genomic_DNA"/>
</dbReference>
<dbReference type="InParanoid" id="C1F7M3"/>
<dbReference type="AlphaFoldDB" id="C1F7M3"/>